<evidence type="ECO:0000313" key="5">
    <source>
        <dbReference type="Proteomes" id="UP000473885"/>
    </source>
</evidence>
<reference evidence="4 5" key="1">
    <citation type="submission" date="2019-04" db="EMBL/GenBank/DDBJ databases">
        <title>Genome sequencing of Clostridium botulinum Groups I-IV and Clostridium butyricum.</title>
        <authorList>
            <person name="Brunt J."/>
            <person name="Van Vliet A.H.M."/>
            <person name="Stringer S.C."/>
            <person name="Carter A.T."/>
            <person name="Peck M.W."/>
        </authorList>
    </citation>
    <scope>NUCLEOTIDE SEQUENCE [LARGE SCALE GENOMIC DNA]</scope>
    <source>
        <strain evidence="4 5">IFR 18/094</strain>
    </source>
</reference>
<evidence type="ECO:0000256" key="1">
    <source>
        <dbReference type="ARBA" id="ARBA00009108"/>
    </source>
</evidence>
<keyword evidence="2" id="KW-0175">Coiled coil</keyword>
<dbReference type="RefSeq" id="WP_050607650.1">
    <property type="nucleotide sequence ID" value="NZ_CABKUB010000006.1"/>
</dbReference>
<keyword evidence="5" id="KW-1185">Reference proteome</keyword>
<evidence type="ECO:0000256" key="2">
    <source>
        <dbReference type="SAM" id="Coils"/>
    </source>
</evidence>
<dbReference type="OrthoDB" id="9776196at2"/>
<name>A0A6M0RAW5_9CLOT</name>
<sequence length="243" mass="28026">MKYKSEANSFIFIASIAIGILISMNISLKKVNIRPFLSAKQYQEAYNEKTKLYSQVTNLLEQYNKYSDKLKGYKEDNENEKKIMEEIKKEMLENELEMGTVEVEGQGIKITLKDAQGDILKEGNYYEKRLRLIHDSDMIQVINDLRNAGAEAISINGQRVTNKSEVYCNGPFLSVNGVKIVSPFYVNAIGNKTSLKEYMLRNDNYLQSLILRKIYVKLEEADNINIPSYSGEFKRNFIKEVKK</sequence>
<dbReference type="PANTHER" id="PTHR37313">
    <property type="entry name" value="UPF0749 PROTEIN RV1825"/>
    <property type="match status" value="1"/>
</dbReference>
<evidence type="ECO:0000256" key="3">
    <source>
        <dbReference type="SAM" id="Phobius"/>
    </source>
</evidence>
<dbReference type="PANTHER" id="PTHR37313:SF2">
    <property type="entry name" value="UPF0749 PROTEIN YLXX"/>
    <property type="match status" value="1"/>
</dbReference>
<feature type="coiled-coil region" evidence="2">
    <location>
        <begin position="56"/>
        <end position="97"/>
    </location>
</feature>
<keyword evidence="3" id="KW-0812">Transmembrane</keyword>
<accession>A0A6M0RAW5</accession>
<dbReference type="AlphaFoldDB" id="A0A6M0RAW5"/>
<protein>
    <submittedName>
        <fullName evidence="4">DUF881 domain-containing protein</fullName>
    </submittedName>
</protein>
<dbReference type="Proteomes" id="UP000473885">
    <property type="component" value="Unassembled WGS sequence"/>
</dbReference>
<proteinExistence type="inferred from homology"/>
<feature type="transmembrane region" description="Helical" evidence="3">
    <location>
        <begin position="7"/>
        <end position="28"/>
    </location>
</feature>
<gene>
    <name evidence="4" type="ORF">FDF74_03965</name>
</gene>
<keyword evidence="3" id="KW-0472">Membrane</keyword>
<dbReference type="InterPro" id="IPR010273">
    <property type="entry name" value="DUF881"/>
</dbReference>
<comment type="caution">
    <text evidence="4">The sequence shown here is derived from an EMBL/GenBank/DDBJ whole genome shotgun (WGS) entry which is preliminary data.</text>
</comment>
<organism evidence="4 5">
    <name type="scientific">Clostridium niameyense</name>
    <dbReference type="NCBI Taxonomy" id="1622073"/>
    <lineage>
        <taxon>Bacteria</taxon>
        <taxon>Bacillati</taxon>
        <taxon>Bacillota</taxon>
        <taxon>Clostridia</taxon>
        <taxon>Eubacteriales</taxon>
        <taxon>Clostridiaceae</taxon>
        <taxon>Clostridium</taxon>
    </lineage>
</organism>
<keyword evidence="3" id="KW-1133">Transmembrane helix</keyword>
<dbReference type="Gene3D" id="3.30.70.1880">
    <property type="entry name" value="Protein of unknown function DUF881"/>
    <property type="match status" value="1"/>
</dbReference>
<dbReference type="Pfam" id="PF05949">
    <property type="entry name" value="DUF881"/>
    <property type="match status" value="1"/>
</dbReference>
<comment type="similarity">
    <text evidence="1">Belongs to the UPF0749 family.</text>
</comment>
<evidence type="ECO:0000313" key="4">
    <source>
        <dbReference type="EMBL" id="NEZ46368.1"/>
    </source>
</evidence>
<dbReference type="EMBL" id="SXDP01000002">
    <property type="protein sequence ID" value="NEZ46368.1"/>
    <property type="molecule type" value="Genomic_DNA"/>
</dbReference>